<keyword evidence="2" id="KW-1185">Reference proteome</keyword>
<proteinExistence type="predicted"/>
<dbReference type="EMBL" id="JAMKPW020000040">
    <property type="protein sequence ID" value="KAK8198558.1"/>
    <property type="molecule type" value="Genomic_DNA"/>
</dbReference>
<gene>
    <name evidence="1" type="ORF">M8818_006425</name>
</gene>
<evidence type="ECO:0000313" key="1">
    <source>
        <dbReference type="EMBL" id="KAK8198558.1"/>
    </source>
</evidence>
<accession>A0ACC3S6C5</accession>
<protein>
    <submittedName>
        <fullName evidence="1">Uncharacterized protein</fullName>
    </submittedName>
</protein>
<evidence type="ECO:0000313" key="2">
    <source>
        <dbReference type="Proteomes" id="UP001320706"/>
    </source>
</evidence>
<name>A0ACC3S6C5_9PEZI</name>
<organism evidence="1 2">
    <name type="scientific">Zalaria obscura</name>
    <dbReference type="NCBI Taxonomy" id="2024903"/>
    <lineage>
        <taxon>Eukaryota</taxon>
        <taxon>Fungi</taxon>
        <taxon>Dikarya</taxon>
        <taxon>Ascomycota</taxon>
        <taxon>Pezizomycotina</taxon>
        <taxon>Dothideomycetes</taxon>
        <taxon>Dothideomycetidae</taxon>
        <taxon>Dothideales</taxon>
        <taxon>Zalariaceae</taxon>
        <taxon>Zalaria</taxon>
    </lineage>
</organism>
<sequence length="283" mass="31516">MHAQDRVKALFDSGIQLVISVLRPAYCEAFPRLGHVLRYRAHGGLRTRDDGTFTHVNANNTRLQAIQTCAPISQISKHHADTTIPEIPSFPGTLSQIITMAKRKAVQATASVREYLPRKAKGGIEPREVELDTVDPTPQPRPQKRQKRQKTKATPRKKTAILKPAPPPGHTCVLCSELKPASAFPPIEHIRPSCQQDFQRTHLCQDCMERSFKMQFQLNSGPSDVAKVPVHLLSRFWESCLGIHKSSVPLPVAQEKDRNVTSSRCLGSSVACLRQILFPNMVG</sequence>
<dbReference type="Proteomes" id="UP001320706">
    <property type="component" value="Unassembled WGS sequence"/>
</dbReference>
<comment type="caution">
    <text evidence="1">The sequence shown here is derived from an EMBL/GenBank/DDBJ whole genome shotgun (WGS) entry which is preliminary data.</text>
</comment>
<reference evidence="1" key="1">
    <citation type="submission" date="2024-02" db="EMBL/GenBank/DDBJ databases">
        <title>Metagenome Assembled Genome of Zalaria obscura JY119.</title>
        <authorList>
            <person name="Vighnesh L."/>
            <person name="Jagadeeshwari U."/>
            <person name="Venkata Ramana C."/>
            <person name="Sasikala C."/>
        </authorList>
    </citation>
    <scope>NUCLEOTIDE SEQUENCE</scope>
    <source>
        <strain evidence="1">JY119</strain>
    </source>
</reference>